<dbReference type="EMBL" id="JAUHTB010000006">
    <property type="protein sequence ID" value="MDN4505855.1"/>
    <property type="molecule type" value="Genomic_DNA"/>
</dbReference>
<organism evidence="1 2">
    <name type="scientific">Dietzia maris</name>
    <dbReference type="NCBI Taxonomy" id="37915"/>
    <lineage>
        <taxon>Bacteria</taxon>
        <taxon>Bacillati</taxon>
        <taxon>Actinomycetota</taxon>
        <taxon>Actinomycetes</taxon>
        <taxon>Mycobacteriales</taxon>
        <taxon>Dietziaceae</taxon>
        <taxon>Dietzia</taxon>
    </lineage>
</organism>
<evidence type="ECO:0008006" key="3">
    <source>
        <dbReference type="Google" id="ProtNLM"/>
    </source>
</evidence>
<gene>
    <name evidence="1" type="ORF">QYF62_07280</name>
</gene>
<keyword evidence="2" id="KW-1185">Reference proteome</keyword>
<proteinExistence type="predicted"/>
<evidence type="ECO:0000313" key="1">
    <source>
        <dbReference type="EMBL" id="MDN4505855.1"/>
    </source>
</evidence>
<protein>
    <recommendedName>
        <fullName evidence="3">TetR family transcriptional regulator</fullName>
    </recommendedName>
</protein>
<accession>A0ABT8H063</accession>
<dbReference type="Proteomes" id="UP001172702">
    <property type="component" value="Unassembled WGS sequence"/>
</dbReference>
<name>A0ABT8H063_9ACTN</name>
<sequence>MDPSVLGPVSGSLTAPIDLLVDTPAEPLAHVLYDMAIGVMELGLGL</sequence>
<reference evidence="1 2" key="1">
    <citation type="submission" date="2023-07" db="EMBL/GenBank/DDBJ databases">
        <title>Strategy for survival of the halotoleranting strain Dietzia MX2 from the Yakshinskoe mineral salts deposit.</title>
        <authorList>
            <person name="Kharitonova M.A."/>
            <person name="Kupriyanova-Ashina F.G."/>
            <person name="Shakirov T.R."/>
            <person name="Vafina M.S."/>
            <person name="Ilinskaya O.N."/>
        </authorList>
    </citation>
    <scope>NUCLEOTIDE SEQUENCE [LARGE SCALE GENOMIC DNA]</scope>
    <source>
        <strain evidence="1 2">MX2</strain>
    </source>
</reference>
<evidence type="ECO:0000313" key="2">
    <source>
        <dbReference type="Proteomes" id="UP001172702"/>
    </source>
</evidence>
<comment type="caution">
    <text evidence="1">The sequence shown here is derived from an EMBL/GenBank/DDBJ whole genome shotgun (WGS) entry which is preliminary data.</text>
</comment>
<dbReference type="RefSeq" id="WP_269503555.1">
    <property type="nucleotide sequence ID" value="NZ_JAPWIO010000009.1"/>
</dbReference>